<protein>
    <submittedName>
        <fullName evidence="1">Uncharacterized protein</fullName>
    </submittedName>
</protein>
<name>A0A9P0BD20_BRAAE</name>
<dbReference type="OrthoDB" id="7481573at2759"/>
<gene>
    <name evidence="1" type="ORF">MELIAE_LOCUS10483</name>
</gene>
<reference evidence="1" key="1">
    <citation type="submission" date="2021-12" db="EMBL/GenBank/DDBJ databases">
        <authorList>
            <person name="King R."/>
        </authorList>
    </citation>
    <scope>NUCLEOTIDE SEQUENCE</scope>
</reference>
<sequence>MAANIPPRAWPPIVAVIGNNQVAVAVNKLEIGLALAGLAVPSNTLSKVFPSPGAARSVWALPQTSCNMVADTDHPAASVTHHHHDGGTVGLGEADIAEQQHKSIFDLVKAG</sequence>
<evidence type="ECO:0000313" key="1">
    <source>
        <dbReference type="EMBL" id="CAH0560783.1"/>
    </source>
</evidence>
<accession>A0A9P0BD20</accession>
<dbReference type="AlphaFoldDB" id="A0A9P0BD20"/>
<evidence type="ECO:0000313" key="2">
    <source>
        <dbReference type="Proteomes" id="UP001154078"/>
    </source>
</evidence>
<dbReference type="Proteomes" id="UP001154078">
    <property type="component" value="Chromosome 7"/>
</dbReference>
<dbReference type="EMBL" id="OV121138">
    <property type="protein sequence ID" value="CAH0560783.1"/>
    <property type="molecule type" value="Genomic_DNA"/>
</dbReference>
<organism evidence="1 2">
    <name type="scientific">Brassicogethes aeneus</name>
    <name type="common">Rape pollen beetle</name>
    <name type="synonym">Meligethes aeneus</name>
    <dbReference type="NCBI Taxonomy" id="1431903"/>
    <lineage>
        <taxon>Eukaryota</taxon>
        <taxon>Metazoa</taxon>
        <taxon>Ecdysozoa</taxon>
        <taxon>Arthropoda</taxon>
        <taxon>Hexapoda</taxon>
        <taxon>Insecta</taxon>
        <taxon>Pterygota</taxon>
        <taxon>Neoptera</taxon>
        <taxon>Endopterygota</taxon>
        <taxon>Coleoptera</taxon>
        <taxon>Polyphaga</taxon>
        <taxon>Cucujiformia</taxon>
        <taxon>Nitidulidae</taxon>
        <taxon>Meligethinae</taxon>
        <taxon>Brassicogethes</taxon>
    </lineage>
</organism>
<keyword evidence="2" id="KW-1185">Reference proteome</keyword>
<proteinExistence type="predicted"/>